<dbReference type="PANTHER" id="PTHR43205:SF7">
    <property type="entry name" value="PROSTAGLANDIN REDUCTASE 1"/>
    <property type="match status" value="1"/>
</dbReference>
<dbReference type="SUPFAM" id="SSF51735">
    <property type="entry name" value="NAD(P)-binding Rossmann-fold domains"/>
    <property type="match status" value="1"/>
</dbReference>
<reference evidence="1 2" key="1">
    <citation type="submission" date="2019-12" db="EMBL/GenBank/DDBJ databases">
        <title>Full genome sequence of a Bacillus safensis strain isolated from commercially available natto in Indonesia.</title>
        <authorList>
            <person name="Yoshida M."/>
            <person name="Uomi M."/>
            <person name="Waturangi D."/>
            <person name="Ekaputri J.J."/>
            <person name="Setiamarga D.H.E."/>
        </authorList>
    </citation>
    <scope>NUCLEOTIDE SEQUENCE [LARGE SCALE GENOMIC DNA]</scope>
    <source>
        <strain evidence="1 2">IDN1</strain>
    </source>
</reference>
<protein>
    <recommendedName>
        <fullName evidence="3">Alcohol dehydrogenase-like C-terminal domain-containing protein</fullName>
    </recommendedName>
</protein>
<dbReference type="Gene3D" id="3.90.180.10">
    <property type="entry name" value="Medium-chain alcohol dehydrogenases, catalytic domain"/>
    <property type="match status" value="1"/>
</dbReference>
<dbReference type="EMBL" id="AP021906">
    <property type="protein sequence ID" value="BBP87767.1"/>
    <property type="molecule type" value="Genomic_DNA"/>
</dbReference>
<dbReference type="InterPro" id="IPR045010">
    <property type="entry name" value="MDR_fam"/>
</dbReference>
<dbReference type="InterPro" id="IPR036291">
    <property type="entry name" value="NAD(P)-bd_dom_sf"/>
</dbReference>
<organism evidence="1 2">
    <name type="scientific">Bacillus safensis</name>
    <dbReference type="NCBI Taxonomy" id="561879"/>
    <lineage>
        <taxon>Bacteria</taxon>
        <taxon>Bacillati</taxon>
        <taxon>Bacillota</taxon>
        <taxon>Bacilli</taxon>
        <taxon>Bacillales</taxon>
        <taxon>Bacillaceae</taxon>
        <taxon>Bacillus</taxon>
    </lineage>
</organism>
<evidence type="ECO:0000313" key="1">
    <source>
        <dbReference type="EMBL" id="BBP87767.1"/>
    </source>
</evidence>
<dbReference type="AlphaFoldDB" id="A0A5S9M2E2"/>
<gene>
    <name evidence="1" type="ORF">BsIDN1_13850</name>
</gene>
<proteinExistence type="predicted"/>
<dbReference type="Gene3D" id="3.40.50.720">
    <property type="entry name" value="NAD(P)-binding Rossmann-like Domain"/>
    <property type="match status" value="1"/>
</dbReference>
<dbReference type="SUPFAM" id="SSF50129">
    <property type="entry name" value="GroES-like"/>
    <property type="match status" value="1"/>
</dbReference>
<dbReference type="InterPro" id="IPR011032">
    <property type="entry name" value="GroES-like_sf"/>
</dbReference>
<name>A0A5S9M2E2_BACIA</name>
<dbReference type="Pfam" id="PF13602">
    <property type="entry name" value="ADH_zinc_N_2"/>
    <property type="match status" value="1"/>
</dbReference>
<dbReference type="Proteomes" id="UP000464658">
    <property type="component" value="Chromosome"/>
</dbReference>
<sequence>MMPLQKACPNGVDVYFDNVGGEISDAVMNHLNRFARIPVCGAISSYNISASEDIGPRVQTKLIKTSALMQGFIVANYSDRFEEAAKDLAQWVKEDKLTYKETIIEGFDNIPDAFLGLFKGENVGKQLVKIS</sequence>
<accession>A0A5S9M2E2</accession>
<dbReference type="PANTHER" id="PTHR43205">
    <property type="entry name" value="PROSTAGLANDIN REDUCTASE"/>
    <property type="match status" value="1"/>
</dbReference>
<dbReference type="GO" id="GO:0016628">
    <property type="term" value="F:oxidoreductase activity, acting on the CH-CH group of donors, NAD or NADP as acceptor"/>
    <property type="evidence" value="ECO:0007669"/>
    <property type="project" value="InterPro"/>
</dbReference>
<evidence type="ECO:0008006" key="3">
    <source>
        <dbReference type="Google" id="ProtNLM"/>
    </source>
</evidence>
<evidence type="ECO:0000313" key="2">
    <source>
        <dbReference type="Proteomes" id="UP000464658"/>
    </source>
</evidence>